<sequence>MIVNNPFIPTTLEVNSLGIGFSSLSNLYNLNLNVHEYLVIGERENTTGIREDQRYNMIVNNQGVAINTNRSTYNSNNNLYNAGLYVDNNIVCSGNIIAKGLQFDNITLADNINASAISNLITTINDRQDLIYKSTYKTNITNINGVSLSTIDNIYTPSYLTIGGNSVTANNKNALSVVETTNNTAENMQFSIRNSSVSDDEFELGGGKIRMGIIGGNFKSPAIITTTEGMSLEFHVGVKTADINKLYQNGLAFPEYSPSTIIPAMTIDEKKNVGFGLNTTNLYNFSKYVKTGDRISTFNISEYAKVEIKGTLVAENLLLYDYITNSYLHLNDLFIRTSGYAIGASQVREGTFYGNLYKFSDNLIINSNLDVGTISVNTGSFNSITTCNILVNNATFNDNAIFSSTANIDINSKLIINNELYISDANNLFIDEKRVNILDVKPLYLNPILLETCNISYSSNSNNSILFFASENVINFSGSNLIIPGKIGIGVSNDDNMLEQVNIVKKEIEKFEIALHDKSDEAEISSAFIGHLTNYNDKQFDRDNSLIINTNKTFEKYNNIYFMPGIDILNRSSKNLNENITLSVNQNKKIGINTTRPLYELDVNGSIITNDIYIRKNNGNVYKTNNFSYELIGFNTKVYNMYDKYVNKYCINYLEDTINFLKTDDLKTLNVNGSINANSYYENNISIESFKNKSDNTGVFTNKMISLGWVNESSVVPLQIRNISTNNYNNSIIRIYRGKRGGGINNNATYSGIDICDYEIIPGYDRNNYKWYIYKNHLNLAGTANENLVGPLQIGYTDNTTNPDPLKNKAMSIFYNNEGTYHIDINKEDGNFNFNKNAAMSIYGDLEVYGNINIIDTNNCNYIYKLNGIQYSSNAITNIINQLPNLSNGINENNGNIVNNIDKNDIVINAEKITILPNKTTLIGYSEDWFLHHINYLQTQNIETPLIVYQKNKNTPITRFASSSYEKSIATIELGTYDINTYNGTIKNMVSMNVSGNLNEHNNHTLLEFGSYDTIYDKTYIPFLSFYHNNSNEFSSCYTHLGGSKYPSRDVNTGSPIVNDVALHIEDISLYGLQITSHEKAPIINLHKKNGSNSIYYIINGADEYNNFSINTAVSYNNSYVPDNITPILTINSVDENGLIRKGSRVGLNKTVPITALDIDSVTNESCIKFTNKYDELKLDNYFTNITVVASNMYAQPKLAYIDDNTYYTGINYTINSNDLPLIDNNNNVIIDNYKKSSNFIVTKNISLDNFINYKLKYNYNTDITTTNISTNIISSNYNFNFINNDIDINNTVTYDLNPIINSFNTDNTIYVPENSKINYSNIYSLSLNTSNFTGSILFTSNYNINYNYNNFYKGPQYLNYNYDEFFNIKNKDKTITYDIFNYKYILNVNNYFDTYLYNSNLCNKSNIEIYENIIYIDNIILNTYTSNIIHYYSLNTIVNADLEILRNKNIIINTLVTAPIKLIKDDYSMLSFTCNISVIGGIYNININKVTDFLNVRPDGYNFTESLETSINTSSINTCNYIFHDIFIENDITFDSIINIHDNYELYDYNLANFYIGINYLNYEPHIILENLIKLDGYNAIDIDNVHKIYSYDGDFRINILSEGSENNLVVVSKFGDMNVKNSVTTNDIYLEGKIYDKLGNDIINIINNYDYTNLLYYHDIHACNYYIESSNMKFTPTGDKGFIINSGQNIINTDETYNIFTVYDNDENNKYTRFNIKKEGFVSINKDIGDYALDVSGIIQSDDDIITPNLHVIGGDNCIVEINTPMYLINYFNIYNSNYANSLNINHVSSHHDILSINEDNNIIFNITKGGKIGINKNADDIIDLDITGNMRVSDTIFSSNLIIYGNTVELTTVKYKTENLEIISEAVDGSGLTIRQNGTENILDFYNMRQQTSIVNDETIIYNTSNHVMTVTNAGDLGLGLKIPEYNLHVRGEVKFNSNLYVSGISEFAKDVIFNEGVITSASALTTVGSNLDVRKDLLIRGSSEFIGEIVTNNGIITKNSDIRTVNGNIYSESNISVLNNMSIGVNNNVNNNYRLQINNSITDIGLAYDKSNCNLYVKNDIIASAFSQLSDANVKTNIVDLEYNDDLMNLRPVSFKWSSNYYNQQKIGDEDVGLIAQEVEMHIPGLVFDNIMLDGNTWKTVNYTGLIPYMIKHIQHLNKRIETLENTNKRIEILEYKLNNM</sequence>
<name>A0A6C0J2J5_9ZZZZ</name>
<organism evidence="2">
    <name type="scientific">viral metagenome</name>
    <dbReference type="NCBI Taxonomy" id="1070528"/>
    <lineage>
        <taxon>unclassified sequences</taxon>
        <taxon>metagenomes</taxon>
        <taxon>organismal metagenomes</taxon>
    </lineage>
</organism>
<dbReference type="PROSITE" id="PS51688">
    <property type="entry name" value="ICA"/>
    <property type="match status" value="1"/>
</dbReference>
<reference evidence="2" key="1">
    <citation type="journal article" date="2020" name="Nature">
        <title>Giant virus diversity and host interactions through global metagenomics.</title>
        <authorList>
            <person name="Schulz F."/>
            <person name="Roux S."/>
            <person name="Paez-Espino D."/>
            <person name="Jungbluth S."/>
            <person name="Walsh D.A."/>
            <person name="Denef V.J."/>
            <person name="McMahon K.D."/>
            <person name="Konstantinidis K.T."/>
            <person name="Eloe-Fadrosh E.A."/>
            <person name="Kyrpides N.C."/>
            <person name="Woyke T."/>
        </authorList>
    </citation>
    <scope>NUCLEOTIDE SEQUENCE</scope>
    <source>
        <strain evidence="2">GVMAG-M-3300025695-21</strain>
    </source>
</reference>
<protein>
    <recommendedName>
        <fullName evidence="1">Peptidase S74 domain-containing protein</fullName>
    </recommendedName>
</protein>
<accession>A0A6C0J2J5</accession>
<feature type="domain" description="Peptidase S74" evidence="1">
    <location>
        <begin position="2074"/>
        <end position="2172"/>
    </location>
</feature>
<dbReference type="Pfam" id="PF13884">
    <property type="entry name" value="Peptidase_S74"/>
    <property type="match status" value="1"/>
</dbReference>
<evidence type="ECO:0000313" key="2">
    <source>
        <dbReference type="EMBL" id="QHT99000.1"/>
    </source>
</evidence>
<dbReference type="InterPro" id="IPR030392">
    <property type="entry name" value="S74_ICA"/>
</dbReference>
<evidence type="ECO:0000259" key="1">
    <source>
        <dbReference type="PROSITE" id="PS51688"/>
    </source>
</evidence>
<proteinExistence type="predicted"/>
<dbReference type="EMBL" id="MN740299">
    <property type="protein sequence ID" value="QHT99000.1"/>
    <property type="molecule type" value="Genomic_DNA"/>
</dbReference>